<comment type="caution">
    <text evidence="1">The sequence shown here is derived from an EMBL/GenBank/DDBJ whole genome shotgun (WGS) entry which is preliminary data.</text>
</comment>
<dbReference type="AlphaFoldDB" id="A0A4C1SG88"/>
<dbReference type="Proteomes" id="UP000299102">
    <property type="component" value="Unassembled WGS sequence"/>
</dbReference>
<dbReference type="EMBL" id="BGZK01003411">
    <property type="protein sequence ID" value="GBP01024.1"/>
    <property type="molecule type" value="Genomic_DNA"/>
</dbReference>
<name>A0A4C1SG88_EUMVA</name>
<evidence type="ECO:0000313" key="1">
    <source>
        <dbReference type="EMBL" id="GBP01024.1"/>
    </source>
</evidence>
<evidence type="ECO:0000313" key="2">
    <source>
        <dbReference type="Proteomes" id="UP000299102"/>
    </source>
</evidence>
<gene>
    <name evidence="1" type="ORF">EVAR_102368_1</name>
</gene>
<organism evidence="1 2">
    <name type="scientific">Eumeta variegata</name>
    <name type="common">Bagworm moth</name>
    <name type="synonym">Eumeta japonica</name>
    <dbReference type="NCBI Taxonomy" id="151549"/>
    <lineage>
        <taxon>Eukaryota</taxon>
        <taxon>Metazoa</taxon>
        <taxon>Ecdysozoa</taxon>
        <taxon>Arthropoda</taxon>
        <taxon>Hexapoda</taxon>
        <taxon>Insecta</taxon>
        <taxon>Pterygota</taxon>
        <taxon>Neoptera</taxon>
        <taxon>Endopterygota</taxon>
        <taxon>Lepidoptera</taxon>
        <taxon>Glossata</taxon>
        <taxon>Ditrysia</taxon>
        <taxon>Tineoidea</taxon>
        <taxon>Psychidae</taxon>
        <taxon>Oiketicinae</taxon>
        <taxon>Eumeta</taxon>
    </lineage>
</organism>
<sequence length="82" mass="8438">MTMEQTLMITPKQKDPGHQLFAVPGCGNDIATAAHGPTTAGSAGAAGGALQWKRTAIIPGDRRVSGDKGDEVYAAGPCRCQK</sequence>
<reference evidence="1 2" key="1">
    <citation type="journal article" date="2019" name="Commun. Biol.">
        <title>The bagworm genome reveals a unique fibroin gene that provides high tensile strength.</title>
        <authorList>
            <person name="Kono N."/>
            <person name="Nakamura H."/>
            <person name="Ohtoshi R."/>
            <person name="Tomita M."/>
            <person name="Numata K."/>
            <person name="Arakawa K."/>
        </authorList>
    </citation>
    <scope>NUCLEOTIDE SEQUENCE [LARGE SCALE GENOMIC DNA]</scope>
</reference>
<keyword evidence="2" id="KW-1185">Reference proteome</keyword>
<proteinExistence type="predicted"/>
<accession>A0A4C1SG88</accession>
<protein>
    <submittedName>
        <fullName evidence="1">Uncharacterized protein</fullName>
    </submittedName>
</protein>